<reference evidence="10 11" key="1">
    <citation type="journal article" date="2020" name="Mol. Biol. Evol.">
        <title>Distinct Expression and Methylation Patterns for Genes with Different Fates following a Single Whole-Genome Duplication in Flowering Plants.</title>
        <authorList>
            <person name="Shi T."/>
            <person name="Rahmani R.S."/>
            <person name="Gugger P.F."/>
            <person name="Wang M."/>
            <person name="Li H."/>
            <person name="Zhang Y."/>
            <person name="Li Z."/>
            <person name="Wang Q."/>
            <person name="Van de Peer Y."/>
            <person name="Marchal K."/>
            <person name="Chen J."/>
        </authorList>
    </citation>
    <scope>NUCLEOTIDE SEQUENCE [LARGE SCALE GENOMIC DNA]</scope>
    <source>
        <tissue evidence="10">Leaf</tissue>
    </source>
</reference>
<dbReference type="InterPro" id="IPR002921">
    <property type="entry name" value="Fungal_lipase-type"/>
</dbReference>
<evidence type="ECO:0000256" key="2">
    <source>
        <dbReference type="ARBA" id="ARBA00010701"/>
    </source>
</evidence>
<comment type="caution">
    <text evidence="10">The sequence shown here is derived from an EMBL/GenBank/DDBJ whole genome shotgun (WGS) entry which is preliminary data.</text>
</comment>
<proteinExistence type="inferred from homology"/>
<evidence type="ECO:0000256" key="7">
    <source>
        <dbReference type="ARBA" id="ARBA00022963"/>
    </source>
</evidence>
<evidence type="ECO:0000256" key="1">
    <source>
        <dbReference type="ARBA" id="ARBA00004229"/>
    </source>
</evidence>
<comment type="similarity">
    <text evidence="2">Belongs to the AB hydrolase superfamily. Lipase family.</text>
</comment>
<evidence type="ECO:0000256" key="4">
    <source>
        <dbReference type="ARBA" id="ARBA00022640"/>
    </source>
</evidence>
<dbReference type="AlphaFoldDB" id="A0A822Y550"/>
<dbReference type="EMBL" id="DUZY01000002">
    <property type="protein sequence ID" value="DAD29074.1"/>
    <property type="molecule type" value="Genomic_DNA"/>
</dbReference>
<dbReference type="Pfam" id="PF01764">
    <property type="entry name" value="Lipase_3"/>
    <property type="match status" value="1"/>
</dbReference>
<keyword evidence="11" id="KW-1185">Reference proteome</keyword>
<dbReference type="GO" id="GO:0016042">
    <property type="term" value="P:lipid catabolic process"/>
    <property type="evidence" value="ECO:0007669"/>
    <property type="project" value="UniProtKB-KW"/>
</dbReference>
<dbReference type="PANTHER" id="PTHR31403">
    <property type="entry name" value="PHOSPHOLIPASE A1-IBETA2, CHLOROPLASTIC"/>
    <property type="match status" value="1"/>
</dbReference>
<organism evidence="10 11">
    <name type="scientific">Nelumbo nucifera</name>
    <name type="common">Sacred lotus</name>
    <dbReference type="NCBI Taxonomy" id="4432"/>
    <lineage>
        <taxon>Eukaryota</taxon>
        <taxon>Viridiplantae</taxon>
        <taxon>Streptophyta</taxon>
        <taxon>Embryophyta</taxon>
        <taxon>Tracheophyta</taxon>
        <taxon>Spermatophyta</taxon>
        <taxon>Magnoliopsida</taxon>
        <taxon>Proteales</taxon>
        <taxon>Nelumbonaceae</taxon>
        <taxon>Nelumbo</taxon>
    </lineage>
</organism>
<feature type="domain" description="Fungal lipase-type" evidence="9">
    <location>
        <begin position="2"/>
        <end position="81"/>
    </location>
</feature>
<dbReference type="InterPro" id="IPR029058">
    <property type="entry name" value="AB_hydrolase_fold"/>
</dbReference>
<protein>
    <recommendedName>
        <fullName evidence="9">Fungal lipase-type domain-containing protein</fullName>
    </recommendedName>
</protein>
<evidence type="ECO:0000256" key="6">
    <source>
        <dbReference type="ARBA" id="ARBA00022946"/>
    </source>
</evidence>
<dbReference type="Gene3D" id="3.40.50.1820">
    <property type="entry name" value="alpha/beta hydrolase"/>
    <property type="match status" value="1"/>
</dbReference>
<evidence type="ECO:0000256" key="8">
    <source>
        <dbReference type="ARBA" id="ARBA00023098"/>
    </source>
</evidence>
<keyword evidence="3" id="KW-0150">Chloroplast</keyword>
<keyword evidence="8" id="KW-0443">Lipid metabolism</keyword>
<dbReference type="Proteomes" id="UP000607653">
    <property type="component" value="Unassembled WGS sequence"/>
</dbReference>
<evidence type="ECO:0000313" key="10">
    <source>
        <dbReference type="EMBL" id="DAD29074.1"/>
    </source>
</evidence>
<evidence type="ECO:0000259" key="9">
    <source>
        <dbReference type="Pfam" id="PF01764"/>
    </source>
</evidence>
<evidence type="ECO:0000256" key="5">
    <source>
        <dbReference type="ARBA" id="ARBA00022801"/>
    </source>
</evidence>
<keyword evidence="4" id="KW-0934">Plastid</keyword>
<evidence type="ECO:0000313" key="11">
    <source>
        <dbReference type="Proteomes" id="UP000607653"/>
    </source>
</evidence>
<evidence type="ECO:0000256" key="3">
    <source>
        <dbReference type="ARBA" id="ARBA00022528"/>
    </source>
</evidence>
<dbReference type="GO" id="GO:0004620">
    <property type="term" value="F:phospholipase activity"/>
    <property type="evidence" value="ECO:0007669"/>
    <property type="project" value="UniProtKB-ARBA"/>
</dbReference>
<dbReference type="SUPFAM" id="SSF53474">
    <property type="entry name" value="alpha/beta-Hydrolases"/>
    <property type="match status" value="1"/>
</dbReference>
<comment type="subcellular location">
    <subcellularLocation>
        <location evidence="1">Plastid</location>
        <location evidence="1">Chloroplast</location>
    </subcellularLocation>
</comment>
<keyword evidence="7" id="KW-0442">Lipid degradation</keyword>
<gene>
    <name evidence="10" type="ORF">HUJ06_030542</name>
</gene>
<accession>A0A822Y550</accession>
<sequence length="100" mass="11010">MHQYPDEELSINMTGHSLGSALAMLSAYDIAETGVNVIEDGQAVLVMVFSFSGLRIGIVSFKVQVERLGVNIHDTVPEVSGILFNEHVSELIHRLTQWLS</sequence>
<dbReference type="PANTHER" id="PTHR31403:SF51">
    <property type="entry name" value="PHOSPHOLIPASE A1-IGAMMA2, CHLOROPLASTIC"/>
    <property type="match status" value="1"/>
</dbReference>
<name>A0A822Y550_NELNU</name>
<keyword evidence="5" id="KW-0378">Hydrolase</keyword>
<keyword evidence="6" id="KW-0809">Transit peptide</keyword>
<dbReference type="GO" id="GO:0009507">
    <property type="term" value="C:chloroplast"/>
    <property type="evidence" value="ECO:0007669"/>
    <property type="project" value="UniProtKB-SubCell"/>
</dbReference>